<dbReference type="Proteomes" id="UP000321306">
    <property type="component" value="Unassembled WGS sequence"/>
</dbReference>
<dbReference type="AlphaFoldDB" id="A0A511NC02"/>
<evidence type="ECO:0000313" key="2">
    <source>
        <dbReference type="Proteomes" id="UP000321306"/>
    </source>
</evidence>
<sequence length="56" mass="6331">MGFLLVQVDHPWQFTLTILDLQGLPQEVAGHRGRIAQNHKTHRKAGFNRAAVQDVN</sequence>
<evidence type="ECO:0000313" key="1">
    <source>
        <dbReference type="EMBL" id="GEM50096.1"/>
    </source>
</evidence>
<organism evidence="1 2">
    <name type="scientific">Deinococcus cellulosilyticus (strain DSM 18568 / NBRC 106333 / KACC 11606 / 5516J-15)</name>
    <dbReference type="NCBI Taxonomy" id="1223518"/>
    <lineage>
        <taxon>Bacteria</taxon>
        <taxon>Thermotogati</taxon>
        <taxon>Deinococcota</taxon>
        <taxon>Deinococci</taxon>
        <taxon>Deinococcales</taxon>
        <taxon>Deinococcaceae</taxon>
        <taxon>Deinococcus</taxon>
    </lineage>
</organism>
<dbReference type="EMBL" id="BJXB01000058">
    <property type="protein sequence ID" value="GEM50096.1"/>
    <property type="molecule type" value="Genomic_DNA"/>
</dbReference>
<keyword evidence="2" id="KW-1185">Reference proteome</keyword>
<accession>A0A511NC02</accession>
<protein>
    <submittedName>
        <fullName evidence="1">Uncharacterized protein</fullName>
    </submittedName>
</protein>
<reference evidence="1 2" key="1">
    <citation type="submission" date="2019-07" db="EMBL/GenBank/DDBJ databases">
        <title>Whole genome shotgun sequence of Deinococcus cellulosilyticus NBRC 106333.</title>
        <authorList>
            <person name="Hosoyama A."/>
            <person name="Uohara A."/>
            <person name="Ohji S."/>
            <person name="Ichikawa N."/>
        </authorList>
    </citation>
    <scope>NUCLEOTIDE SEQUENCE [LARGE SCALE GENOMIC DNA]</scope>
    <source>
        <strain evidence="1 2">NBRC 106333</strain>
    </source>
</reference>
<comment type="caution">
    <text evidence="1">The sequence shown here is derived from an EMBL/GenBank/DDBJ whole genome shotgun (WGS) entry which is preliminary data.</text>
</comment>
<proteinExistence type="predicted"/>
<gene>
    <name evidence="1" type="ORF">DC3_57310</name>
</gene>
<name>A0A511NC02_DEIC1</name>